<keyword evidence="5" id="KW-1133">Transmembrane helix</keyword>
<dbReference type="PANTHER" id="PTHR10983:SF16">
    <property type="entry name" value="LYSOCARDIOLIPIN ACYLTRANSFERASE 1"/>
    <property type="match status" value="1"/>
</dbReference>
<dbReference type="GO" id="GO:0005783">
    <property type="term" value="C:endoplasmic reticulum"/>
    <property type="evidence" value="ECO:0007669"/>
    <property type="project" value="TreeGrafter"/>
</dbReference>
<evidence type="ECO:0000313" key="7">
    <source>
        <dbReference type="EMBL" id="KAF4121914.1"/>
    </source>
</evidence>
<feature type="compositionally biased region" description="Low complexity" evidence="4">
    <location>
        <begin position="1"/>
        <end position="13"/>
    </location>
</feature>
<feature type="transmembrane region" description="Helical" evidence="5">
    <location>
        <begin position="52"/>
        <end position="75"/>
    </location>
</feature>
<dbReference type="OrthoDB" id="189226at2759"/>
<proteinExistence type="inferred from homology"/>
<dbReference type="Proteomes" id="UP000749293">
    <property type="component" value="Unassembled WGS sequence"/>
</dbReference>
<dbReference type="GeneID" id="55967984"/>
<evidence type="ECO:0000256" key="4">
    <source>
        <dbReference type="SAM" id="MobiDB-lite"/>
    </source>
</evidence>
<feature type="domain" description="Phospholipid/glycerol acyltransferase" evidence="6">
    <location>
        <begin position="136"/>
        <end position="269"/>
    </location>
</feature>
<feature type="region of interest" description="Disordered" evidence="4">
    <location>
        <begin position="1"/>
        <end position="34"/>
    </location>
</feature>
<evidence type="ECO:0000313" key="8">
    <source>
        <dbReference type="Proteomes" id="UP000749293"/>
    </source>
</evidence>
<dbReference type="Pfam" id="PF01553">
    <property type="entry name" value="Acyltransferase"/>
    <property type="match status" value="1"/>
</dbReference>
<comment type="caution">
    <text evidence="7">The sequence shown here is derived from an EMBL/GenBank/DDBJ whole genome shotgun (WGS) entry which is preliminary data.</text>
</comment>
<evidence type="ECO:0000256" key="5">
    <source>
        <dbReference type="SAM" id="Phobius"/>
    </source>
</evidence>
<evidence type="ECO:0000259" key="6">
    <source>
        <dbReference type="SMART" id="SM00563"/>
    </source>
</evidence>
<dbReference type="PANTHER" id="PTHR10983">
    <property type="entry name" value="1-ACYLGLYCEROL-3-PHOSPHATE ACYLTRANSFERASE-RELATED"/>
    <property type="match status" value="1"/>
</dbReference>
<keyword evidence="5" id="KW-0812">Transmembrane</keyword>
<feature type="transmembrane region" description="Helical" evidence="5">
    <location>
        <begin position="387"/>
        <end position="405"/>
    </location>
</feature>
<comment type="similarity">
    <text evidence="1">Belongs to the 1-acyl-sn-glycerol-3-phosphate acyltransferase family.</text>
</comment>
<keyword evidence="2" id="KW-0808">Transferase</keyword>
<sequence length="406" mass="46941">MASAAAISDADIPGPDPSELIPKKPPPSHGDEHPSGKESFGLFMQIVRGTAVISYFTVGFVVIHLTQFIGAPLYIINRDWFYAYMAMTKRLVAVLISHGTNLWVPIKIRISGDESVASQIRPTEDGNVRFHFPKRVILIANHQIYTDWLYLWWVAYANNPGMHGHIYIILKESLKHIPIGGWGMRFFGFIWMSRRMDVDQPRLAYRLQKLRQKRTAASGRSFFNPMWLLLFPEGTTLSQNSRNKSASWAKKKGLRDPEHALLPRSTGMYFCLKELKGSVDYVYDCTVAYEGVPRGKFGEDLYGLITTYFQGRTPKSANMYWRRFRVEDIPLDDQETFDEWLREEWYKKDAFLEGFHENNRLPPMVGTENKYVETAVRTRHEWEIFEVYAILAVFMALVLVVIPRVL</sequence>
<dbReference type="AlphaFoldDB" id="A0A9P4YUA8"/>
<name>A0A9P4YUA8_9HYPO</name>
<keyword evidence="5" id="KW-0472">Membrane</keyword>
<keyword evidence="3 7" id="KW-0012">Acyltransferase</keyword>
<dbReference type="CDD" id="cd07990">
    <property type="entry name" value="LPLAT_LCLAT1-like"/>
    <property type="match status" value="1"/>
</dbReference>
<evidence type="ECO:0000256" key="2">
    <source>
        <dbReference type="ARBA" id="ARBA00022679"/>
    </source>
</evidence>
<evidence type="ECO:0000256" key="1">
    <source>
        <dbReference type="ARBA" id="ARBA00008655"/>
    </source>
</evidence>
<dbReference type="SUPFAM" id="SSF69593">
    <property type="entry name" value="Glycerol-3-phosphate (1)-acyltransferase"/>
    <property type="match status" value="1"/>
</dbReference>
<dbReference type="GO" id="GO:0036149">
    <property type="term" value="P:phosphatidylinositol acyl-chain remodeling"/>
    <property type="evidence" value="ECO:0007669"/>
    <property type="project" value="TreeGrafter"/>
</dbReference>
<dbReference type="RefSeq" id="XP_035320566.1">
    <property type="nucleotide sequence ID" value="XM_035463735.1"/>
</dbReference>
<dbReference type="GO" id="GO:0016746">
    <property type="term" value="F:acyltransferase activity"/>
    <property type="evidence" value="ECO:0007669"/>
    <property type="project" value="UniProtKB-KW"/>
</dbReference>
<accession>A0A9P4YUA8</accession>
<dbReference type="InterPro" id="IPR032098">
    <property type="entry name" value="Acyltransf_C"/>
</dbReference>
<evidence type="ECO:0000256" key="3">
    <source>
        <dbReference type="ARBA" id="ARBA00023315"/>
    </source>
</evidence>
<dbReference type="InterPro" id="IPR002123">
    <property type="entry name" value="Plipid/glycerol_acylTrfase"/>
</dbReference>
<organism evidence="7 8">
    <name type="scientific">Geosmithia morbida</name>
    <dbReference type="NCBI Taxonomy" id="1094350"/>
    <lineage>
        <taxon>Eukaryota</taxon>
        <taxon>Fungi</taxon>
        <taxon>Dikarya</taxon>
        <taxon>Ascomycota</taxon>
        <taxon>Pezizomycotina</taxon>
        <taxon>Sordariomycetes</taxon>
        <taxon>Hypocreomycetidae</taxon>
        <taxon>Hypocreales</taxon>
        <taxon>Bionectriaceae</taxon>
        <taxon>Geosmithia</taxon>
    </lineage>
</organism>
<gene>
    <name evidence="7" type="ORF">GMORB2_1754</name>
</gene>
<protein>
    <submittedName>
        <fullName evidence="7">1-acyl-sn-glycerol-3-phosphate acyltransferase</fullName>
    </submittedName>
</protein>
<dbReference type="EMBL" id="JAANYQ010000011">
    <property type="protein sequence ID" value="KAF4121914.1"/>
    <property type="molecule type" value="Genomic_DNA"/>
</dbReference>
<dbReference type="SMART" id="SM00563">
    <property type="entry name" value="PlsC"/>
    <property type="match status" value="1"/>
</dbReference>
<keyword evidence="8" id="KW-1185">Reference proteome</keyword>
<dbReference type="Pfam" id="PF16076">
    <property type="entry name" value="Acyltransf_C"/>
    <property type="match status" value="1"/>
</dbReference>
<reference evidence="7" key="1">
    <citation type="submission" date="2020-03" db="EMBL/GenBank/DDBJ databases">
        <title>Site-based positive gene gene selection in Geosmithia morbida across the United States reveals a broad range of putative effectors and factors for local host and environmental adapation.</title>
        <authorList>
            <person name="Onufrak A."/>
            <person name="Murdoch R.W."/>
            <person name="Gazis R."/>
            <person name="Huff M."/>
            <person name="Staton M."/>
            <person name="Klingeman W."/>
            <person name="Hadziabdic D."/>
        </authorList>
    </citation>
    <scope>NUCLEOTIDE SEQUENCE</scope>
    <source>
        <strain evidence="7">1262</strain>
    </source>
</reference>